<keyword evidence="2" id="KW-0472">Membrane</keyword>
<proteinExistence type="predicted"/>
<protein>
    <submittedName>
        <fullName evidence="3">Uncharacterized protein</fullName>
    </submittedName>
</protein>
<keyword evidence="2" id="KW-1133">Transmembrane helix</keyword>
<evidence type="ECO:0000313" key="3">
    <source>
        <dbReference type="EMBL" id="QHT33935.1"/>
    </source>
</evidence>
<reference evidence="3" key="1">
    <citation type="journal article" date="2020" name="Nature">
        <title>Giant virus diversity and host interactions through global metagenomics.</title>
        <authorList>
            <person name="Schulz F."/>
            <person name="Roux S."/>
            <person name="Paez-Espino D."/>
            <person name="Jungbluth S."/>
            <person name="Walsh D.A."/>
            <person name="Denef V.J."/>
            <person name="McMahon K.D."/>
            <person name="Konstantinidis K.T."/>
            <person name="Eloe-Fadrosh E.A."/>
            <person name="Kyrpides N.C."/>
            <person name="Woyke T."/>
        </authorList>
    </citation>
    <scope>NUCLEOTIDE SEQUENCE</scope>
    <source>
        <strain evidence="3">GVMAG-M-3300009161-52</strain>
    </source>
</reference>
<dbReference type="AlphaFoldDB" id="A0A6C0F3S6"/>
<feature type="transmembrane region" description="Helical" evidence="2">
    <location>
        <begin position="13"/>
        <end position="35"/>
    </location>
</feature>
<dbReference type="Gene3D" id="2.80.10.50">
    <property type="match status" value="1"/>
</dbReference>
<feature type="coiled-coil region" evidence="1">
    <location>
        <begin position="429"/>
        <end position="456"/>
    </location>
</feature>
<keyword evidence="2" id="KW-0812">Transmembrane</keyword>
<sequence>MNNNNNKTSNNEIHNACLILVVVLIIILCISLKYGNDNDNGNMDREGFTNYQDIKNKTINWCNKMQSVGLLTPDQYNQCTASFKSVSANSLPKQFTVPDTGMPYNYSLYNTRDTKLNSNIAGENNSPVMLVSSTGLYMTCKSDSTINFVSNINDSNIIQDDLYFTLLPQSGDLYMIMSSNGKYLITDDQYGVSFTGTTTGSLSSWHLTKVNDKIMLESSQFADFFLKFNDTDNTISLVYGKDESMEWQMIPKLQDSSNSTENIVNNIGSEYYVAKENILQKIKSNNMKLMSLNAIKDSLSALQDQIRNNYTNIENYMQTTMNNQKKVYDVTSGSSRDSGDDVSNANVNVNNNMPTMSGNTILVTPVTTLAPVITVTPVTPVITVTPGTPLSPYDNENIAESSQILGTNISSNDQALVINQIINMKNYYLQQIQSEISKIDININDLQKQIANFDANGDYNKYVNNLNNEISNIDSRIKQNNIIMGRQENDYDQLNIDYSYIDDKKNKYKSLDKRVKINNDMISGYSTQNSWLNKLYPLLIVILLVILLYLAYITYIEFMNNIYNNY</sequence>
<name>A0A6C0F3S6_9ZZZZ</name>
<dbReference type="InterPro" id="IPR008999">
    <property type="entry name" value="Actin-crosslinking"/>
</dbReference>
<evidence type="ECO:0000256" key="2">
    <source>
        <dbReference type="SAM" id="Phobius"/>
    </source>
</evidence>
<evidence type="ECO:0000256" key="1">
    <source>
        <dbReference type="SAM" id="Coils"/>
    </source>
</evidence>
<accession>A0A6C0F3S6</accession>
<feature type="transmembrane region" description="Helical" evidence="2">
    <location>
        <begin position="535"/>
        <end position="556"/>
    </location>
</feature>
<dbReference type="EMBL" id="MN738981">
    <property type="protein sequence ID" value="QHT33935.1"/>
    <property type="molecule type" value="Genomic_DNA"/>
</dbReference>
<keyword evidence="1" id="KW-0175">Coiled coil</keyword>
<dbReference type="SUPFAM" id="SSF50405">
    <property type="entry name" value="Actin-crosslinking proteins"/>
    <property type="match status" value="1"/>
</dbReference>
<organism evidence="3">
    <name type="scientific">viral metagenome</name>
    <dbReference type="NCBI Taxonomy" id="1070528"/>
    <lineage>
        <taxon>unclassified sequences</taxon>
        <taxon>metagenomes</taxon>
        <taxon>organismal metagenomes</taxon>
    </lineage>
</organism>